<name>A0A8C4SNF7_ERPCA</name>
<evidence type="ECO:0000313" key="3">
    <source>
        <dbReference type="Proteomes" id="UP000694620"/>
    </source>
</evidence>
<keyword evidence="3" id="KW-1185">Reference proteome</keyword>
<dbReference type="PANTHER" id="PTHR33768:SF7">
    <property type="entry name" value="CFAP97 DOMAIN CONTAINING 2"/>
    <property type="match status" value="1"/>
</dbReference>
<dbReference type="GeneTree" id="ENSGT00940000164099"/>
<dbReference type="AlphaFoldDB" id="A0A8C4SNF7"/>
<accession>A0A8C4SNF7</accession>
<dbReference type="PANTHER" id="PTHR33768">
    <property type="entry name" value="MIP11318P"/>
    <property type="match status" value="1"/>
</dbReference>
<comment type="similarity">
    <text evidence="1">Belongs to the CFAP97 family.</text>
</comment>
<reference evidence="2" key="3">
    <citation type="submission" date="2025-09" db="UniProtKB">
        <authorList>
            <consortium name="Ensembl"/>
        </authorList>
    </citation>
    <scope>IDENTIFICATION</scope>
</reference>
<reference evidence="2" key="1">
    <citation type="submission" date="2021-06" db="EMBL/GenBank/DDBJ databases">
        <authorList>
            <consortium name="Wellcome Sanger Institute Data Sharing"/>
        </authorList>
    </citation>
    <scope>NUCLEOTIDE SEQUENCE [LARGE SCALE GENOMIC DNA]</scope>
</reference>
<dbReference type="InterPro" id="IPR029488">
    <property type="entry name" value="Hmw/CFAP97"/>
</dbReference>
<dbReference type="Ensembl" id="ENSECRT00000019568.1">
    <property type="protein sequence ID" value="ENSECRP00000019175.1"/>
    <property type="gene ID" value="ENSECRG00000012819.1"/>
</dbReference>
<reference evidence="2" key="2">
    <citation type="submission" date="2025-08" db="UniProtKB">
        <authorList>
            <consortium name="Ensembl"/>
        </authorList>
    </citation>
    <scope>IDENTIFICATION</scope>
</reference>
<evidence type="ECO:0000313" key="2">
    <source>
        <dbReference type="Ensembl" id="ENSECRP00000019175.1"/>
    </source>
</evidence>
<proteinExistence type="inferred from homology"/>
<sequence>MYLVKSFKFFGVHLAVGLTFLINTTFIAKKVQQHLHICVTYVYHWLTTTIATHSGHVTCLLSEVHINNNICTAHGILINSHLNLKFFIPLNLYFYFLFSLNKEKRQRELLQITKENQQILERISQCWPQYSTEKWQEDWEKNEKYMDSIFLLFVPKVN</sequence>
<gene>
    <name evidence="2" type="primary">cfap97d2</name>
</gene>
<organism evidence="2 3">
    <name type="scientific">Erpetoichthys calabaricus</name>
    <name type="common">Rope fish</name>
    <name type="synonym">Calamoichthys calabaricus</name>
    <dbReference type="NCBI Taxonomy" id="27687"/>
    <lineage>
        <taxon>Eukaryota</taxon>
        <taxon>Metazoa</taxon>
        <taxon>Chordata</taxon>
        <taxon>Craniata</taxon>
        <taxon>Vertebrata</taxon>
        <taxon>Euteleostomi</taxon>
        <taxon>Actinopterygii</taxon>
        <taxon>Polypteriformes</taxon>
        <taxon>Polypteridae</taxon>
        <taxon>Erpetoichthys</taxon>
    </lineage>
</organism>
<evidence type="ECO:0000256" key="1">
    <source>
        <dbReference type="ARBA" id="ARBA00008315"/>
    </source>
</evidence>
<dbReference type="InterPro" id="IPR038792">
    <property type="entry name" value="CFAP97D1/2"/>
</dbReference>
<dbReference type="Proteomes" id="UP000694620">
    <property type="component" value="Chromosome 4"/>
</dbReference>
<protein>
    <submittedName>
        <fullName evidence="2">CFAP97 domain containing 2</fullName>
    </submittedName>
</protein>
<dbReference type="Pfam" id="PF13879">
    <property type="entry name" value="Hmw_CFAP97"/>
    <property type="match status" value="1"/>
</dbReference>